<sequence length="1600" mass="182554">MSGWSSMMALEDNMAQTFRNNDDDTMIKYRNFKKFDTAYDYSDHYYSGSKPSSQVHAMSGWPSMMALEDNMAQKLFRNNDDDTMIKYRNFEKFDTAYDYSDHYYSGSKPSSQPTRKWSKRIQEELKILQKDLPDMIYVRVYESRMDLLRAVIKGAKGTPYHDGLFCFDIRFPKKFPDKPPGLVLNAKPYFTNDEYIRWDGKDGGESKSIKYNERTLVRSLKTMVYTIYKPPKNFEDLVIEHFRDHAHGILVTCQAYMEGIQVGSTIDEVNEVSGSQKFKKDVEEYMKTLVKAFNKIGSVPHLHLPSDDGGTRKDIETWSGSSMEDVPVNVPGELGGLQRTWVQEHSRRGTPGDNIGSTPAGIIGSTSGGPLQVNVETPRTKTIPFAREQIEGHLPAVRSLLKEHNGRGNVSPIHLSFDDEEDRTRVRAMVTGKEIGDAYLKRPFKEAVKTPLTRRIIEFAGPEFKMPANIKLYDGTTDPEDHLSQFSSAANSREWPTPVWCRMFQQTLDGSARRACFKDPTEITKIVRKANETLVAFKESWIVETSFITGAPEVMKISSFMDAHKCPEVAKQYSDKVPKMVDEMMTILDDFVRSEEAFTNTELPRGEVTEGSRRPAGSVSRKEDRFHRGGYGADKQRNEGRNTFNPRDELLRRQLEMALESGKLNHLIKDVRQRGRGNAKGRDVGKDKVINMIRSWTNDRNRKSVERDESWMKAPIVFPPLSMEDASDDPLIIEAVMEGYLVRRVYVDQGASVEVMFEHCFENLSLAIRSRLRDTQMDLVGFAGGVVKPLGKIELEVVFGDGGLFRMVMINFTVVRAPSPYNVIFGRTGLRSLRAVSSTIHSMLERQSREKSPGKSGLDGTNIGQPSIPGSTSNNRGNLSEQCKNQLRELLKKSMDVFAWESADMPGIPRRIIEHSLNVNPLVEPLHKKRVMAYDRTHVVSKEVEEWVSAGIVCPVRYTTWISNPVLVKKGDGSWRMCIDFKNVNSACPKDYYPLPDIDGKIESVVGFRYKCFLDAYKGYHQVQMAQDDEEKTAFYTDQGTYCYTKMPFGLKNSGATYQRLVDTAFQSQIRRNLEAYMDDMVIKSNNEKVLIKDIAETFDNLRRINMKLNPKKYSFGVEEGKFMGYMVTSKGIRANPKKTKAIADMQSTRTFKEMQSLSGKLAALKRFLSQSAERSLPFFDTLKNITKENKDEYRWTENAERAGNGGRKCRIASRKKGGTVSDTLRKQDFERSREELCSIRKTGSVIVAHVQEATKKLSKYSVELGAYNIAYEPRSAMKGQILVDFLSEALLATHAFDHLTKKVLVEVLAERSTDQKEVGAIVEEEEDNWMTTIIRQLRHPGDPHGIMQNAHRRKVHAPVPRRPKTLMTSIMAPWPFYQWGMDILGPLPQASEKLKFVIVAIDYITKWIEAKPLVMITGKDVKKFVWENIVCRFGLPRIIVTDNETQFVNNPFKGRCESLNIKQMNTAVAHPQASGLVERANKSLMEGIKAMLGRERTGWVSELPNERREASAIREAKYKTKMEQYYNQKVRPTSFKPDEYVFRRNEASRVEDQGKLGPKWEGPYRVTEAYQNGSYKLQTMGGKEVPRTWHAINLRKCYV</sequence>
<dbReference type="Gene3D" id="3.30.420.10">
    <property type="entry name" value="Ribonuclease H-like superfamily/Ribonuclease H"/>
    <property type="match status" value="1"/>
</dbReference>
<comment type="caution">
    <text evidence="8">The sequence shown here is derived from an EMBL/GenBank/DDBJ whole genome shotgun (WGS) entry which is preliminary data.</text>
</comment>
<dbReference type="InterPro" id="IPR016135">
    <property type="entry name" value="UBQ-conjugating_enzyme/RWD"/>
</dbReference>
<dbReference type="CDD" id="cd01647">
    <property type="entry name" value="RT_LTR"/>
    <property type="match status" value="1"/>
</dbReference>
<dbReference type="InterPro" id="IPR000608">
    <property type="entry name" value="UBC"/>
</dbReference>
<dbReference type="Gene3D" id="2.40.70.10">
    <property type="entry name" value="Acid Proteases"/>
    <property type="match status" value="1"/>
</dbReference>
<name>A0ABQ4ZA36_9ASTR</name>
<feature type="domain" description="UBC core" evidence="6">
    <location>
        <begin position="116"/>
        <end position="291"/>
    </location>
</feature>
<dbReference type="SMART" id="SM00212">
    <property type="entry name" value="UBCc"/>
    <property type="match status" value="1"/>
</dbReference>
<organism evidence="8 9">
    <name type="scientific">Tanacetum coccineum</name>
    <dbReference type="NCBI Taxonomy" id="301880"/>
    <lineage>
        <taxon>Eukaryota</taxon>
        <taxon>Viridiplantae</taxon>
        <taxon>Streptophyta</taxon>
        <taxon>Embryophyta</taxon>
        <taxon>Tracheophyta</taxon>
        <taxon>Spermatophyta</taxon>
        <taxon>Magnoliopsida</taxon>
        <taxon>eudicotyledons</taxon>
        <taxon>Gunneridae</taxon>
        <taxon>Pentapetalae</taxon>
        <taxon>asterids</taxon>
        <taxon>campanulids</taxon>
        <taxon>Asterales</taxon>
        <taxon>Asteraceae</taxon>
        <taxon>Asteroideae</taxon>
        <taxon>Anthemideae</taxon>
        <taxon>Anthemidinae</taxon>
        <taxon>Tanacetum</taxon>
    </lineage>
</organism>
<evidence type="ECO:0000259" key="6">
    <source>
        <dbReference type="PROSITE" id="PS50127"/>
    </source>
</evidence>
<protein>
    <submittedName>
        <fullName evidence="8">Reverse transcriptase domain-containing protein</fullName>
    </submittedName>
</protein>
<dbReference type="InterPro" id="IPR043502">
    <property type="entry name" value="DNA/RNA_pol_sf"/>
</dbReference>
<evidence type="ECO:0000256" key="5">
    <source>
        <dbReference type="SAM" id="MobiDB-lite"/>
    </source>
</evidence>
<dbReference type="Gene3D" id="3.30.70.270">
    <property type="match status" value="2"/>
</dbReference>
<keyword evidence="4" id="KW-0378">Hydrolase</keyword>
<dbReference type="InterPro" id="IPR036397">
    <property type="entry name" value="RNaseH_sf"/>
</dbReference>
<evidence type="ECO:0000256" key="1">
    <source>
        <dbReference type="ARBA" id="ARBA00022679"/>
    </source>
</evidence>
<feature type="compositionally biased region" description="Basic and acidic residues" evidence="5">
    <location>
        <begin position="843"/>
        <end position="853"/>
    </location>
</feature>
<dbReference type="GO" id="GO:0003964">
    <property type="term" value="F:RNA-directed DNA polymerase activity"/>
    <property type="evidence" value="ECO:0007669"/>
    <property type="project" value="UniProtKB-KW"/>
</dbReference>
<keyword evidence="2" id="KW-0548">Nucleotidyltransferase</keyword>
<dbReference type="InterPro" id="IPR000477">
    <property type="entry name" value="RT_dom"/>
</dbReference>
<feature type="compositionally biased region" description="Basic and acidic residues" evidence="5">
    <location>
        <begin position="634"/>
        <end position="646"/>
    </location>
</feature>
<dbReference type="PROSITE" id="PS50994">
    <property type="entry name" value="INTEGRASE"/>
    <property type="match status" value="1"/>
</dbReference>
<dbReference type="Gene3D" id="3.10.10.10">
    <property type="entry name" value="HIV Type 1 Reverse Transcriptase, subunit A, domain 1"/>
    <property type="match status" value="1"/>
</dbReference>
<dbReference type="PANTHER" id="PTHR37984:SF5">
    <property type="entry name" value="PROTEIN NYNRIN-LIKE"/>
    <property type="match status" value="1"/>
</dbReference>
<reference evidence="8" key="1">
    <citation type="journal article" date="2022" name="Int. J. Mol. Sci.">
        <title>Draft Genome of Tanacetum Coccineum: Genomic Comparison of Closely Related Tanacetum-Family Plants.</title>
        <authorList>
            <person name="Yamashiro T."/>
            <person name="Shiraishi A."/>
            <person name="Nakayama K."/>
            <person name="Satake H."/>
        </authorList>
    </citation>
    <scope>NUCLEOTIDE SEQUENCE</scope>
</reference>
<dbReference type="InterPro" id="IPR043128">
    <property type="entry name" value="Rev_trsase/Diguanyl_cyclase"/>
</dbReference>
<dbReference type="CDD" id="cd00303">
    <property type="entry name" value="retropepsin_like"/>
    <property type="match status" value="1"/>
</dbReference>
<feature type="compositionally biased region" description="Basic and acidic residues" evidence="5">
    <location>
        <begin position="604"/>
        <end position="613"/>
    </location>
</feature>
<dbReference type="Pfam" id="PF00078">
    <property type="entry name" value="RVT_1"/>
    <property type="match status" value="1"/>
</dbReference>
<keyword evidence="1" id="KW-0808">Transferase</keyword>
<dbReference type="InterPro" id="IPR001584">
    <property type="entry name" value="Integrase_cat-core"/>
</dbReference>
<feature type="compositionally biased region" description="Polar residues" evidence="5">
    <location>
        <begin position="862"/>
        <end position="880"/>
    </location>
</feature>
<feature type="domain" description="Integrase catalytic" evidence="7">
    <location>
        <begin position="1372"/>
        <end position="1546"/>
    </location>
</feature>
<dbReference type="Gene3D" id="3.10.110.10">
    <property type="entry name" value="Ubiquitin Conjugating Enzyme"/>
    <property type="match status" value="2"/>
</dbReference>
<dbReference type="InterPro" id="IPR050951">
    <property type="entry name" value="Retrovirus_Pol_polyprotein"/>
</dbReference>
<proteinExistence type="predicted"/>
<evidence type="ECO:0000256" key="4">
    <source>
        <dbReference type="ARBA" id="ARBA00022759"/>
    </source>
</evidence>
<feature type="region of interest" description="Disordered" evidence="5">
    <location>
        <begin position="843"/>
        <end position="880"/>
    </location>
</feature>
<dbReference type="PROSITE" id="PS50127">
    <property type="entry name" value="UBC_2"/>
    <property type="match status" value="1"/>
</dbReference>
<keyword evidence="3" id="KW-0540">Nuclease</keyword>
<feature type="region of interest" description="Disordered" evidence="5">
    <location>
        <begin position="603"/>
        <end position="646"/>
    </location>
</feature>
<dbReference type="Proteomes" id="UP001151760">
    <property type="component" value="Unassembled WGS sequence"/>
</dbReference>
<dbReference type="InterPro" id="IPR012337">
    <property type="entry name" value="RNaseH-like_sf"/>
</dbReference>
<dbReference type="Pfam" id="PF00665">
    <property type="entry name" value="rve"/>
    <property type="match status" value="1"/>
</dbReference>
<accession>A0ABQ4ZA36</accession>
<gene>
    <name evidence="8" type="ORF">Tco_0752657</name>
</gene>
<dbReference type="SUPFAM" id="SSF54495">
    <property type="entry name" value="UBC-like"/>
    <property type="match status" value="1"/>
</dbReference>
<keyword evidence="4" id="KW-0255">Endonuclease</keyword>
<keyword evidence="8" id="KW-0695">RNA-directed DNA polymerase</keyword>
<reference evidence="8" key="2">
    <citation type="submission" date="2022-01" db="EMBL/GenBank/DDBJ databases">
        <authorList>
            <person name="Yamashiro T."/>
            <person name="Shiraishi A."/>
            <person name="Satake H."/>
            <person name="Nakayama K."/>
        </authorList>
    </citation>
    <scope>NUCLEOTIDE SEQUENCE</scope>
</reference>
<evidence type="ECO:0000259" key="7">
    <source>
        <dbReference type="PROSITE" id="PS50994"/>
    </source>
</evidence>
<dbReference type="SUPFAM" id="SSF56672">
    <property type="entry name" value="DNA/RNA polymerases"/>
    <property type="match status" value="1"/>
</dbReference>
<dbReference type="InterPro" id="IPR021109">
    <property type="entry name" value="Peptidase_aspartic_dom_sf"/>
</dbReference>
<dbReference type="SUPFAM" id="SSF53098">
    <property type="entry name" value="Ribonuclease H-like"/>
    <property type="match status" value="1"/>
</dbReference>
<evidence type="ECO:0000256" key="3">
    <source>
        <dbReference type="ARBA" id="ARBA00022722"/>
    </source>
</evidence>
<keyword evidence="9" id="KW-1185">Reference proteome</keyword>
<evidence type="ECO:0000313" key="8">
    <source>
        <dbReference type="EMBL" id="GJS86116.1"/>
    </source>
</evidence>
<dbReference type="PANTHER" id="PTHR37984">
    <property type="entry name" value="PROTEIN CBG26694"/>
    <property type="match status" value="1"/>
</dbReference>
<evidence type="ECO:0000256" key="2">
    <source>
        <dbReference type="ARBA" id="ARBA00022695"/>
    </source>
</evidence>
<dbReference type="Pfam" id="PF00179">
    <property type="entry name" value="UQ_con"/>
    <property type="match status" value="1"/>
</dbReference>
<dbReference type="EMBL" id="BQNB010011100">
    <property type="protein sequence ID" value="GJS86116.1"/>
    <property type="molecule type" value="Genomic_DNA"/>
</dbReference>
<evidence type="ECO:0000313" key="9">
    <source>
        <dbReference type="Proteomes" id="UP001151760"/>
    </source>
</evidence>